<dbReference type="AlphaFoldDB" id="A0A1H4EPK6"/>
<comment type="function">
    <text evidence="6">Binds and transfers iron-sulfur (Fe-S) clusters to target apoproteins. Can hydrolyze ATP.</text>
</comment>
<dbReference type="FunFam" id="3.40.50.300:FF:001119">
    <property type="entry name" value="Iron-sulfur cluster carrier protein"/>
    <property type="match status" value="1"/>
</dbReference>
<keyword evidence="2 6" id="KW-0547">Nucleotide-binding</keyword>
<evidence type="ECO:0000313" key="7">
    <source>
        <dbReference type="EMBL" id="SEA86837.1"/>
    </source>
</evidence>
<dbReference type="Pfam" id="PF10609">
    <property type="entry name" value="ParA"/>
    <property type="match status" value="1"/>
</dbReference>
<evidence type="ECO:0000256" key="3">
    <source>
        <dbReference type="ARBA" id="ARBA00022840"/>
    </source>
</evidence>
<name>A0A1H4EPK6_XYLRU</name>
<dbReference type="Proteomes" id="UP000182257">
    <property type="component" value="Unassembled WGS sequence"/>
</dbReference>
<evidence type="ECO:0000256" key="6">
    <source>
        <dbReference type="HAMAP-Rule" id="MF_02040"/>
    </source>
</evidence>
<gene>
    <name evidence="7" type="ORF">SAMN05216462_2871</name>
</gene>
<dbReference type="InterPro" id="IPR027417">
    <property type="entry name" value="P-loop_NTPase"/>
</dbReference>
<evidence type="ECO:0000313" key="8">
    <source>
        <dbReference type="Proteomes" id="UP000182257"/>
    </source>
</evidence>
<keyword evidence="1 6" id="KW-0479">Metal-binding</keyword>
<dbReference type="PANTHER" id="PTHR42961:SF2">
    <property type="entry name" value="IRON-SULFUR PROTEIN NUBPL"/>
    <property type="match status" value="1"/>
</dbReference>
<dbReference type="GO" id="GO:0046872">
    <property type="term" value="F:metal ion binding"/>
    <property type="evidence" value="ECO:0007669"/>
    <property type="project" value="UniProtKB-KW"/>
</dbReference>
<dbReference type="InterPro" id="IPR019591">
    <property type="entry name" value="Mrp/NBP35_ATP-bd"/>
</dbReference>
<keyword evidence="4 6" id="KW-0408">Iron</keyword>
<dbReference type="Gene3D" id="3.40.50.300">
    <property type="entry name" value="P-loop containing nucleotide triphosphate hydrolases"/>
    <property type="match status" value="1"/>
</dbReference>
<dbReference type="PANTHER" id="PTHR42961">
    <property type="entry name" value="IRON-SULFUR PROTEIN NUBPL"/>
    <property type="match status" value="1"/>
</dbReference>
<evidence type="ECO:0000256" key="1">
    <source>
        <dbReference type="ARBA" id="ARBA00022723"/>
    </source>
</evidence>
<dbReference type="EMBL" id="FNRF01000006">
    <property type="protein sequence ID" value="SEA86837.1"/>
    <property type="molecule type" value="Genomic_DNA"/>
</dbReference>
<keyword evidence="3 6" id="KW-0067">ATP-binding</keyword>
<dbReference type="GO" id="GO:0005524">
    <property type="term" value="F:ATP binding"/>
    <property type="evidence" value="ECO:0007669"/>
    <property type="project" value="UniProtKB-UniRule"/>
</dbReference>
<proteinExistence type="inferred from homology"/>
<dbReference type="GO" id="GO:0016226">
    <property type="term" value="P:iron-sulfur cluster assembly"/>
    <property type="evidence" value="ECO:0007669"/>
    <property type="project" value="InterPro"/>
</dbReference>
<evidence type="ECO:0000256" key="2">
    <source>
        <dbReference type="ARBA" id="ARBA00022741"/>
    </source>
</evidence>
<keyword evidence="5 6" id="KW-0411">Iron-sulfur</keyword>
<dbReference type="SUPFAM" id="SSF52540">
    <property type="entry name" value="P-loop containing nucleoside triphosphate hydrolases"/>
    <property type="match status" value="1"/>
</dbReference>
<dbReference type="InterPro" id="IPR044304">
    <property type="entry name" value="NUBPL-like"/>
</dbReference>
<dbReference type="GO" id="GO:0051539">
    <property type="term" value="F:4 iron, 4 sulfur cluster binding"/>
    <property type="evidence" value="ECO:0007669"/>
    <property type="project" value="TreeGrafter"/>
</dbReference>
<dbReference type="GO" id="GO:0140663">
    <property type="term" value="F:ATP-dependent FeS chaperone activity"/>
    <property type="evidence" value="ECO:0007669"/>
    <property type="project" value="InterPro"/>
</dbReference>
<keyword evidence="6" id="KW-0378">Hydrolase</keyword>
<sequence length="375" mass="40521">MENVIYPKMVMDALATVTYAGTKKNVVESGMVADTPAVAAPQKDGENWKVKVVLEFPRDTDPFLKSTVKAAEAAIKYHCGKEVEVEIETEFKSKPRPEVGEMLPGVKNIIAVSSGKGGVGKSTVSANLAIALARLGYKVGLLDTDIFGPSMPKMFNVEDEQPYAVKKDGRDLICPIEKYGVKLLSIGFFVSPNTATLWRGGMATSALKQLIADADWGELDYFILDTPPGTSDIHLTLLQTLPITGAVIVSTPQQVALADARKGIDMYRNEKVNVPILGLIENMAWFTPAELPENKYYIFGKEGCKQLAEEMQVPLLAQIPLVQSICDNGDAGTPAALSSDTSTGLAFINLAQSVVTVVNRRNKEKPATKIVGMNK</sequence>
<dbReference type="InterPro" id="IPR033756">
    <property type="entry name" value="YlxH/NBP35"/>
</dbReference>
<feature type="binding site" evidence="6">
    <location>
        <begin position="115"/>
        <end position="122"/>
    </location>
    <ligand>
        <name>ATP</name>
        <dbReference type="ChEBI" id="CHEBI:30616"/>
    </ligand>
</feature>
<comment type="subunit">
    <text evidence="6">Homodimer.</text>
</comment>
<reference evidence="7 8" key="1">
    <citation type="submission" date="2016-10" db="EMBL/GenBank/DDBJ databases">
        <authorList>
            <person name="de Groot N.N."/>
        </authorList>
    </citation>
    <scope>NUCLEOTIDE SEQUENCE [LARGE SCALE GENOMIC DNA]</scope>
    <source>
        <strain evidence="7 8">D31d</strain>
    </source>
</reference>
<dbReference type="GO" id="GO:0016887">
    <property type="term" value="F:ATP hydrolysis activity"/>
    <property type="evidence" value="ECO:0007669"/>
    <property type="project" value="UniProtKB-UniRule"/>
</dbReference>
<organism evidence="7 8">
    <name type="scientific">Xylanibacter ruminicola</name>
    <name type="common">Prevotella ruminicola</name>
    <dbReference type="NCBI Taxonomy" id="839"/>
    <lineage>
        <taxon>Bacteria</taxon>
        <taxon>Pseudomonadati</taxon>
        <taxon>Bacteroidota</taxon>
        <taxon>Bacteroidia</taxon>
        <taxon>Bacteroidales</taxon>
        <taxon>Prevotellaceae</taxon>
        <taxon>Xylanibacter</taxon>
    </lineage>
</organism>
<evidence type="ECO:0000256" key="4">
    <source>
        <dbReference type="ARBA" id="ARBA00023004"/>
    </source>
</evidence>
<dbReference type="HAMAP" id="MF_02040">
    <property type="entry name" value="Mrp_NBP35"/>
    <property type="match status" value="1"/>
</dbReference>
<accession>A0A1H4EPK6</accession>
<dbReference type="CDD" id="cd02037">
    <property type="entry name" value="Mrp_NBP35"/>
    <property type="match status" value="1"/>
</dbReference>
<dbReference type="RefSeq" id="WP_074762097.1">
    <property type="nucleotide sequence ID" value="NZ_FNRF01000006.1"/>
</dbReference>
<evidence type="ECO:0000256" key="5">
    <source>
        <dbReference type="ARBA" id="ARBA00023014"/>
    </source>
</evidence>
<dbReference type="OrthoDB" id="9809679at2"/>
<comment type="similarity">
    <text evidence="6">Belongs to the Mrp/NBP35 ATP-binding proteins family.</text>
</comment>
<protein>
    <recommendedName>
        <fullName evidence="6">Iron-sulfur cluster carrier protein</fullName>
    </recommendedName>
</protein>